<reference evidence="3" key="1">
    <citation type="submission" date="2016-11" db="UniProtKB">
        <authorList>
            <consortium name="WormBaseParasite"/>
        </authorList>
    </citation>
    <scope>IDENTIFICATION</scope>
</reference>
<dbReference type="WBParaSite" id="Csp11.Scaffold630.g18044.t1">
    <property type="protein sequence ID" value="Csp11.Scaffold630.g18044.t1"/>
    <property type="gene ID" value="Csp11.Scaffold630.g18044"/>
</dbReference>
<feature type="compositionally biased region" description="Basic and acidic residues" evidence="1">
    <location>
        <begin position="263"/>
        <end position="311"/>
    </location>
</feature>
<protein>
    <submittedName>
        <fullName evidence="3">MSP domain-containing protein</fullName>
    </submittedName>
</protein>
<accession>A0A1I7UPI2</accession>
<feature type="compositionally biased region" description="Basic and acidic residues" evidence="1">
    <location>
        <begin position="318"/>
        <end position="335"/>
    </location>
</feature>
<sequence>MAKNPESSKMRKLPSVLFNFPLQITPEKLVIPSSGHLDVQITNPMSEPFQVDFQLYSFYCDVERAWYLKDGKEVDVNISWEEFSDVKVEDIREFDIISNSKIFSHVLNSDDVFHVRIKCEEKFDGIKKKFTYSEPDGYLHIECEVKIDHVVRNQKKIQLKPKFHLRANSYIPLSIDPKCEMAKELAEKFSKQHKHQVRRQRIKASRFEKEQKEIAEGYWEYESEELHAMNVEILTKYGSKIDKLSDDEITKIKVDYEEEQWRKTKEENEKHRLENNKEQEKKLGEKLKKEQEKRLEEEKKENEAQRQKEQQDQQEAAEDAKREEVLKKQTEEKSKVIGMKKKKKTKKCVLM</sequence>
<name>A0A1I7UPI2_9PELO</name>
<organism evidence="2 3">
    <name type="scientific">Caenorhabditis tropicalis</name>
    <dbReference type="NCBI Taxonomy" id="1561998"/>
    <lineage>
        <taxon>Eukaryota</taxon>
        <taxon>Metazoa</taxon>
        <taxon>Ecdysozoa</taxon>
        <taxon>Nematoda</taxon>
        <taxon>Chromadorea</taxon>
        <taxon>Rhabditida</taxon>
        <taxon>Rhabditina</taxon>
        <taxon>Rhabditomorpha</taxon>
        <taxon>Rhabditoidea</taxon>
        <taxon>Rhabditidae</taxon>
        <taxon>Peloderinae</taxon>
        <taxon>Caenorhabditis</taxon>
    </lineage>
</organism>
<feature type="compositionally biased region" description="Basic residues" evidence="1">
    <location>
        <begin position="338"/>
        <end position="351"/>
    </location>
</feature>
<evidence type="ECO:0000313" key="2">
    <source>
        <dbReference type="Proteomes" id="UP000095282"/>
    </source>
</evidence>
<evidence type="ECO:0000313" key="3">
    <source>
        <dbReference type="WBParaSite" id="Csp11.Scaffold630.g18044.t1"/>
    </source>
</evidence>
<keyword evidence="2" id="KW-1185">Reference proteome</keyword>
<feature type="region of interest" description="Disordered" evidence="1">
    <location>
        <begin position="263"/>
        <end position="351"/>
    </location>
</feature>
<dbReference type="AlphaFoldDB" id="A0A1I7UPI2"/>
<evidence type="ECO:0000256" key="1">
    <source>
        <dbReference type="SAM" id="MobiDB-lite"/>
    </source>
</evidence>
<dbReference type="Proteomes" id="UP000095282">
    <property type="component" value="Unplaced"/>
</dbReference>
<proteinExistence type="predicted"/>